<accession>A0A6G1K769</accession>
<protein>
    <submittedName>
        <fullName evidence="2">Uncharacterized protein</fullName>
    </submittedName>
</protein>
<feature type="signal peptide" evidence="1">
    <location>
        <begin position="1"/>
        <end position="20"/>
    </location>
</feature>
<evidence type="ECO:0000313" key="3">
    <source>
        <dbReference type="Proteomes" id="UP000799428"/>
    </source>
</evidence>
<reference evidence="2" key="1">
    <citation type="journal article" date="2020" name="Stud. Mycol.">
        <title>101 Dothideomycetes genomes: a test case for predicting lifestyles and emergence of pathogens.</title>
        <authorList>
            <person name="Haridas S."/>
            <person name="Albert R."/>
            <person name="Binder M."/>
            <person name="Bloem J."/>
            <person name="Labutti K."/>
            <person name="Salamov A."/>
            <person name="Andreopoulos B."/>
            <person name="Baker S."/>
            <person name="Barry K."/>
            <person name="Bills G."/>
            <person name="Bluhm B."/>
            <person name="Cannon C."/>
            <person name="Castanera R."/>
            <person name="Culley D."/>
            <person name="Daum C."/>
            <person name="Ezra D."/>
            <person name="Gonzalez J."/>
            <person name="Henrissat B."/>
            <person name="Kuo A."/>
            <person name="Liang C."/>
            <person name="Lipzen A."/>
            <person name="Lutzoni F."/>
            <person name="Magnuson J."/>
            <person name="Mondo S."/>
            <person name="Nolan M."/>
            <person name="Ohm R."/>
            <person name="Pangilinan J."/>
            <person name="Park H.-J."/>
            <person name="Ramirez L."/>
            <person name="Alfaro M."/>
            <person name="Sun H."/>
            <person name="Tritt A."/>
            <person name="Yoshinaga Y."/>
            <person name="Zwiers L.-H."/>
            <person name="Turgeon B."/>
            <person name="Goodwin S."/>
            <person name="Spatafora J."/>
            <person name="Crous P."/>
            <person name="Grigoriev I."/>
        </authorList>
    </citation>
    <scope>NUCLEOTIDE SEQUENCE</scope>
    <source>
        <strain evidence="2">CBS 279.74</strain>
    </source>
</reference>
<keyword evidence="3" id="KW-1185">Reference proteome</keyword>
<name>A0A6G1K769_9PLEO</name>
<evidence type="ECO:0000313" key="2">
    <source>
        <dbReference type="EMBL" id="KAF2708620.1"/>
    </source>
</evidence>
<evidence type="ECO:0000256" key="1">
    <source>
        <dbReference type="SAM" id="SignalP"/>
    </source>
</evidence>
<dbReference type="AlphaFoldDB" id="A0A6G1K769"/>
<keyword evidence="1" id="KW-0732">Signal</keyword>
<dbReference type="EMBL" id="MU005771">
    <property type="protein sequence ID" value="KAF2708620.1"/>
    <property type="molecule type" value="Genomic_DNA"/>
</dbReference>
<organism evidence="2 3">
    <name type="scientific">Pleomassaria siparia CBS 279.74</name>
    <dbReference type="NCBI Taxonomy" id="1314801"/>
    <lineage>
        <taxon>Eukaryota</taxon>
        <taxon>Fungi</taxon>
        <taxon>Dikarya</taxon>
        <taxon>Ascomycota</taxon>
        <taxon>Pezizomycotina</taxon>
        <taxon>Dothideomycetes</taxon>
        <taxon>Pleosporomycetidae</taxon>
        <taxon>Pleosporales</taxon>
        <taxon>Pleomassariaceae</taxon>
        <taxon>Pleomassaria</taxon>
    </lineage>
</organism>
<gene>
    <name evidence="2" type="ORF">K504DRAFT_534224</name>
</gene>
<sequence>MVWESTVAVVVLKLASTATGEAIVQVMASKTTQKFVLDVILDANNMVLMIREISHIASLAKMAPWNATSLTETLVQHSQHTSTLFHAASRFPSLSPPYRYASFRDECPASCSLEPVKPNAALGRRIQMSFD</sequence>
<dbReference type="Proteomes" id="UP000799428">
    <property type="component" value="Unassembled WGS sequence"/>
</dbReference>
<proteinExistence type="predicted"/>
<feature type="chain" id="PRO_5026243546" evidence="1">
    <location>
        <begin position="21"/>
        <end position="131"/>
    </location>
</feature>